<gene>
    <name evidence="1" type="ORF">EF096_08160</name>
</gene>
<protein>
    <submittedName>
        <fullName evidence="1">Uncharacterized protein</fullName>
    </submittedName>
</protein>
<evidence type="ECO:0000313" key="2">
    <source>
        <dbReference type="Proteomes" id="UP000275199"/>
    </source>
</evidence>
<dbReference type="Proteomes" id="UP000275199">
    <property type="component" value="Unassembled WGS sequence"/>
</dbReference>
<comment type="caution">
    <text evidence="1">The sequence shown here is derived from an EMBL/GenBank/DDBJ whole genome shotgun (WGS) entry which is preliminary data.</text>
</comment>
<name>A0ABX9XN82_9PSED</name>
<proteinExistence type="predicted"/>
<reference evidence="1 2" key="1">
    <citation type="submission" date="2018-11" db="EMBL/GenBank/DDBJ databases">
        <authorList>
            <person name="Jang G.I."/>
            <person name="Hwang C.Y."/>
        </authorList>
    </citation>
    <scope>NUCLEOTIDE SEQUENCE [LARGE SCALE GENOMIC DNA]</scope>
    <source>
        <strain evidence="1 2">SSM26</strain>
    </source>
</reference>
<dbReference type="Gene3D" id="3.30.565.10">
    <property type="entry name" value="Histidine kinase-like ATPase, C-terminal domain"/>
    <property type="match status" value="1"/>
</dbReference>
<evidence type="ECO:0000313" key="1">
    <source>
        <dbReference type="EMBL" id="ROZ85400.1"/>
    </source>
</evidence>
<accession>A0ABX9XN82</accession>
<dbReference type="InterPro" id="IPR036890">
    <property type="entry name" value="HATPase_C_sf"/>
</dbReference>
<dbReference type="EMBL" id="RKKU01000007">
    <property type="protein sequence ID" value="ROZ85400.1"/>
    <property type="molecule type" value="Genomic_DNA"/>
</dbReference>
<sequence length="67" mass="7700">MRLHEAVLDQRLSARQERNLSRILRECLTSIFKHAQPQVISVQLSVEPNRLVLQYQNDGAGMLSLVE</sequence>
<organism evidence="1 2">
    <name type="scientific">Pseudomonas neustonica</name>
    <dbReference type="NCBI Taxonomy" id="2487346"/>
    <lineage>
        <taxon>Bacteria</taxon>
        <taxon>Pseudomonadati</taxon>
        <taxon>Pseudomonadota</taxon>
        <taxon>Gammaproteobacteria</taxon>
        <taxon>Pseudomonadales</taxon>
        <taxon>Pseudomonadaceae</taxon>
        <taxon>Pseudomonas</taxon>
    </lineage>
</organism>
<keyword evidence="2" id="KW-1185">Reference proteome</keyword>